<evidence type="ECO:0000256" key="3">
    <source>
        <dbReference type="ARBA" id="ARBA00022676"/>
    </source>
</evidence>
<evidence type="ECO:0000256" key="7">
    <source>
        <dbReference type="ARBA" id="ARBA00023136"/>
    </source>
</evidence>
<feature type="transmembrane region" description="Helical" evidence="8">
    <location>
        <begin position="210"/>
        <end position="232"/>
    </location>
</feature>
<organism evidence="10 11">
    <name type="scientific">Paracoccus pacificus</name>
    <dbReference type="NCBI Taxonomy" id="1463598"/>
    <lineage>
        <taxon>Bacteria</taxon>
        <taxon>Pseudomonadati</taxon>
        <taxon>Pseudomonadota</taxon>
        <taxon>Alphaproteobacteria</taxon>
        <taxon>Rhodobacterales</taxon>
        <taxon>Paracoccaceae</taxon>
        <taxon>Paracoccus</taxon>
    </lineage>
</organism>
<feature type="transmembrane region" description="Helical" evidence="8">
    <location>
        <begin position="118"/>
        <end position="149"/>
    </location>
</feature>
<dbReference type="Proteomes" id="UP001597213">
    <property type="component" value="Unassembled WGS sequence"/>
</dbReference>
<feature type="transmembrane region" description="Helical" evidence="8">
    <location>
        <begin position="294"/>
        <end position="313"/>
    </location>
</feature>
<protein>
    <submittedName>
        <fullName evidence="10">ArnT family glycosyltransferase</fullName>
        <ecNumber evidence="10">2.4.-.-</ecNumber>
    </submittedName>
</protein>
<keyword evidence="4 10" id="KW-0808">Transferase</keyword>
<evidence type="ECO:0000256" key="4">
    <source>
        <dbReference type="ARBA" id="ARBA00022679"/>
    </source>
</evidence>
<evidence type="ECO:0000256" key="1">
    <source>
        <dbReference type="ARBA" id="ARBA00004651"/>
    </source>
</evidence>
<dbReference type="RefSeq" id="WP_379142205.1">
    <property type="nucleotide sequence ID" value="NZ_JBHUEN010000021.1"/>
</dbReference>
<feature type="domain" description="Glycosyltransferase RgtA/B/C/D-like" evidence="9">
    <location>
        <begin position="60"/>
        <end position="226"/>
    </location>
</feature>
<dbReference type="InterPro" id="IPR050297">
    <property type="entry name" value="LipidA_mod_glycosyltrf_83"/>
</dbReference>
<evidence type="ECO:0000256" key="2">
    <source>
        <dbReference type="ARBA" id="ARBA00022475"/>
    </source>
</evidence>
<dbReference type="EMBL" id="JBHUEN010000021">
    <property type="protein sequence ID" value="MFD1881940.1"/>
    <property type="molecule type" value="Genomic_DNA"/>
</dbReference>
<keyword evidence="6 8" id="KW-1133">Transmembrane helix</keyword>
<dbReference type="Pfam" id="PF13231">
    <property type="entry name" value="PMT_2"/>
    <property type="match status" value="1"/>
</dbReference>
<evidence type="ECO:0000313" key="11">
    <source>
        <dbReference type="Proteomes" id="UP001597213"/>
    </source>
</evidence>
<dbReference type="EC" id="2.4.-.-" evidence="10"/>
<evidence type="ECO:0000313" key="10">
    <source>
        <dbReference type="EMBL" id="MFD1881940.1"/>
    </source>
</evidence>
<feature type="transmembrane region" description="Helical" evidence="8">
    <location>
        <begin position="380"/>
        <end position="396"/>
    </location>
</feature>
<keyword evidence="11" id="KW-1185">Reference proteome</keyword>
<keyword evidence="3 10" id="KW-0328">Glycosyltransferase</keyword>
<dbReference type="GO" id="GO:0016757">
    <property type="term" value="F:glycosyltransferase activity"/>
    <property type="evidence" value="ECO:0007669"/>
    <property type="project" value="UniProtKB-KW"/>
</dbReference>
<comment type="subcellular location">
    <subcellularLocation>
        <location evidence="1">Cell membrane</location>
        <topology evidence="1">Multi-pass membrane protein</topology>
    </subcellularLocation>
</comment>
<evidence type="ECO:0000256" key="8">
    <source>
        <dbReference type="SAM" id="Phobius"/>
    </source>
</evidence>
<dbReference type="PANTHER" id="PTHR33908:SF3">
    <property type="entry name" value="UNDECAPRENYL PHOSPHATE-ALPHA-4-AMINO-4-DEOXY-L-ARABINOSE ARABINOSYL TRANSFERASE"/>
    <property type="match status" value="1"/>
</dbReference>
<feature type="transmembrane region" description="Helical" evidence="8">
    <location>
        <begin position="6"/>
        <end position="24"/>
    </location>
</feature>
<keyword evidence="7 8" id="KW-0472">Membrane</keyword>
<keyword evidence="2" id="KW-1003">Cell membrane</keyword>
<feature type="transmembrane region" description="Helical" evidence="8">
    <location>
        <begin position="261"/>
        <end position="282"/>
    </location>
</feature>
<evidence type="ECO:0000256" key="6">
    <source>
        <dbReference type="ARBA" id="ARBA00022989"/>
    </source>
</evidence>
<dbReference type="InterPro" id="IPR038731">
    <property type="entry name" value="RgtA/B/C-like"/>
</dbReference>
<name>A0ABW4R883_9RHOB</name>
<proteinExistence type="predicted"/>
<reference evidence="11" key="1">
    <citation type="journal article" date="2019" name="Int. J. Syst. Evol. Microbiol.">
        <title>The Global Catalogue of Microorganisms (GCM) 10K type strain sequencing project: providing services to taxonomists for standard genome sequencing and annotation.</title>
        <authorList>
            <consortium name="The Broad Institute Genomics Platform"/>
            <consortium name="The Broad Institute Genome Sequencing Center for Infectious Disease"/>
            <person name="Wu L."/>
            <person name="Ma J."/>
        </authorList>
    </citation>
    <scope>NUCLEOTIDE SEQUENCE [LARGE SCALE GENOMIC DNA]</scope>
    <source>
        <strain evidence="11">CCUG 56029</strain>
    </source>
</reference>
<gene>
    <name evidence="10" type="ORF">ACFSCT_09445</name>
</gene>
<feature type="transmembrane region" description="Helical" evidence="8">
    <location>
        <begin position="344"/>
        <end position="368"/>
    </location>
</feature>
<feature type="transmembrane region" description="Helical" evidence="8">
    <location>
        <begin position="63"/>
        <end position="79"/>
    </location>
</feature>
<feature type="transmembrane region" description="Helical" evidence="8">
    <location>
        <begin position="169"/>
        <end position="198"/>
    </location>
</feature>
<evidence type="ECO:0000259" key="9">
    <source>
        <dbReference type="Pfam" id="PF13231"/>
    </source>
</evidence>
<comment type="caution">
    <text evidence="10">The sequence shown here is derived from an EMBL/GenBank/DDBJ whole genome shotgun (WGS) entry which is preliminary data.</text>
</comment>
<accession>A0ABW4R883</accession>
<keyword evidence="5 8" id="KW-0812">Transmembrane</keyword>
<evidence type="ECO:0000256" key="5">
    <source>
        <dbReference type="ARBA" id="ARBA00022692"/>
    </source>
</evidence>
<sequence>MIQRNTLPIAMVCVFVTLAIGLFLRPLTPIDETRYMAVAWEMYQSGDWFVPTKNFAAYSDKPPFLFWAINLMWLITGVSEFSARLVGPIMACVALWLTSVLGRRLWPDERAIGNGAALALAGLVVFVTSGSLTMFDVPLTVATLLGLIALTAARDDDIGGRRLWPWAGFGAAIALGVLIKGPVILFHLLPAAILLPLWSRDFVSWKKLPLRIGFGLLVGLALLSLWLVPAVITGGQEYRDAILWQQSAGRLADSFAHARPWWFYLSILPLLTFPLLWSPTLWKAGAQTSWRADGGLMLCVIWPVGALILFSLASGKQVHYLLPELPALALIAARLGFNRQNFSLLPAIIVMGLLALLAILAGAGLISLGRAQTLFQPRSMLLVWALLIISICWLAFRWRGLAAAAVLSLGTILVSNLQIGLTDASEMYSADPIAAILAPKQADGLAFVGDRYHAEFNFAARLTSPVAELDQDLAAIKAWVAQHPQGMLVGRVDLIEMPWAPMQTILFRNREYGIWSAANAPKTDAGES</sequence>
<dbReference type="PANTHER" id="PTHR33908">
    <property type="entry name" value="MANNOSYLTRANSFERASE YKCB-RELATED"/>
    <property type="match status" value="1"/>
</dbReference>